<keyword evidence="10" id="KW-0460">Magnesium</keyword>
<evidence type="ECO:0000256" key="3">
    <source>
        <dbReference type="ARBA" id="ARBA00022490"/>
    </source>
</evidence>
<evidence type="ECO:0000313" key="15">
    <source>
        <dbReference type="Proteomes" id="UP000694397"/>
    </source>
</evidence>
<comment type="pathway">
    <text evidence="2">Carbohydrate degradation; glycolysis; D-glyceraldehyde 3-phosphate and glycerone phosphate from D-glucose: step 3/4.</text>
</comment>
<evidence type="ECO:0000256" key="11">
    <source>
        <dbReference type="ARBA" id="ARBA00023152"/>
    </source>
</evidence>
<organism evidence="14 15">
    <name type="scientific">Scleropages formosus</name>
    <name type="common">Asian bonytongue</name>
    <name type="synonym">Osteoglossum formosum</name>
    <dbReference type="NCBI Taxonomy" id="113540"/>
    <lineage>
        <taxon>Eukaryota</taxon>
        <taxon>Metazoa</taxon>
        <taxon>Chordata</taxon>
        <taxon>Craniata</taxon>
        <taxon>Vertebrata</taxon>
        <taxon>Euteleostomi</taxon>
        <taxon>Actinopterygii</taxon>
        <taxon>Neopterygii</taxon>
        <taxon>Teleostei</taxon>
        <taxon>Osteoglossocephala</taxon>
        <taxon>Osteoglossomorpha</taxon>
        <taxon>Osteoglossiformes</taxon>
        <taxon>Osteoglossidae</taxon>
        <taxon>Scleropages</taxon>
    </lineage>
</organism>
<dbReference type="GO" id="GO:0006002">
    <property type="term" value="P:fructose 6-phosphate metabolic process"/>
    <property type="evidence" value="ECO:0007669"/>
    <property type="project" value="InterPro"/>
</dbReference>
<dbReference type="GO" id="GO:0005524">
    <property type="term" value="F:ATP binding"/>
    <property type="evidence" value="ECO:0007669"/>
    <property type="project" value="UniProtKB-KW"/>
</dbReference>
<keyword evidence="6" id="KW-0479">Metal-binding</keyword>
<keyword evidence="11" id="KW-0324">Glycolysis</keyword>
<reference evidence="14" key="3">
    <citation type="submission" date="2025-09" db="UniProtKB">
        <authorList>
            <consortium name="Ensembl"/>
        </authorList>
    </citation>
    <scope>IDENTIFICATION</scope>
</reference>
<dbReference type="PANTHER" id="PTHR13697">
    <property type="entry name" value="PHOSPHOFRUCTOKINASE"/>
    <property type="match status" value="1"/>
</dbReference>
<evidence type="ECO:0000256" key="4">
    <source>
        <dbReference type="ARBA" id="ARBA00022533"/>
    </source>
</evidence>
<dbReference type="InterPro" id="IPR009161">
    <property type="entry name" value="6-Pfructokinase_euk"/>
</dbReference>
<dbReference type="GO" id="GO:0061621">
    <property type="term" value="P:canonical glycolysis"/>
    <property type="evidence" value="ECO:0007669"/>
    <property type="project" value="TreeGrafter"/>
</dbReference>
<evidence type="ECO:0000256" key="6">
    <source>
        <dbReference type="ARBA" id="ARBA00022723"/>
    </source>
</evidence>
<proteinExistence type="predicted"/>
<evidence type="ECO:0000256" key="5">
    <source>
        <dbReference type="ARBA" id="ARBA00022679"/>
    </source>
</evidence>
<dbReference type="InterPro" id="IPR035966">
    <property type="entry name" value="PKF_sf"/>
</dbReference>
<dbReference type="SUPFAM" id="SSF53784">
    <property type="entry name" value="Phosphofructokinase"/>
    <property type="match status" value="2"/>
</dbReference>
<feature type="domain" description="Phosphofructokinase" evidence="13">
    <location>
        <begin position="27"/>
        <end position="322"/>
    </location>
</feature>
<dbReference type="GO" id="GO:0003872">
    <property type="term" value="F:6-phosphofructokinase activity"/>
    <property type="evidence" value="ECO:0007669"/>
    <property type="project" value="UniProtKB-EC"/>
</dbReference>
<reference evidence="14 15" key="1">
    <citation type="submission" date="2019-04" db="EMBL/GenBank/DDBJ databases">
        <authorList>
            <consortium name="Wellcome Sanger Institute Data Sharing"/>
        </authorList>
    </citation>
    <scope>NUCLEOTIDE SEQUENCE [LARGE SCALE GENOMIC DNA]</scope>
</reference>
<reference evidence="14" key="2">
    <citation type="submission" date="2025-08" db="UniProtKB">
        <authorList>
            <consortium name="Ensembl"/>
        </authorList>
    </citation>
    <scope>IDENTIFICATION</scope>
</reference>
<evidence type="ECO:0000256" key="9">
    <source>
        <dbReference type="ARBA" id="ARBA00022840"/>
    </source>
</evidence>
<name>A0A8C9T1W9_SCLFO</name>
<evidence type="ECO:0000256" key="8">
    <source>
        <dbReference type="ARBA" id="ARBA00022777"/>
    </source>
</evidence>
<dbReference type="FunFam" id="3.40.50.460:FF:000003">
    <property type="entry name" value="ATP-dependent 6-phosphofructokinase"/>
    <property type="match status" value="1"/>
</dbReference>
<dbReference type="AlphaFoldDB" id="A0A8C9T1W9"/>
<dbReference type="NCBIfam" id="TIGR02478">
    <property type="entry name" value="6PF1K_euk"/>
    <property type="match status" value="1"/>
</dbReference>
<dbReference type="FunFam" id="3.40.50.460:FF:000001">
    <property type="entry name" value="ATP-dependent 6-phosphofructokinase"/>
    <property type="match status" value="1"/>
</dbReference>
<dbReference type="Gene3D" id="3.40.50.460">
    <property type="entry name" value="Phosphofructokinase domain"/>
    <property type="match status" value="2"/>
</dbReference>
<dbReference type="UniPathway" id="UPA00109">
    <property type="reaction ID" value="UER00182"/>
</dbReference>
<dbReference type="Pfam" id="PF00365">
    <property type="entry name" value="PFK"/>
    <property type="match status" value="2"/>
</dbReference>
<evidence type="ECO:0000256" key="12">
    <source>
        <dbReference type="ARBA" id="ARBA00048070"/>
    </source>
</evidence>
<keyword evidence="7" id="KW-0547">Nucleotide-binding</keyword>
<feature type="domain" description="Phosphofructokinase" evidence="13">
    <location>
        <begin position="398"/>
        <end position="679"/>
    </location>
</feature>
<gene>
    <name evidence="14" type="primary">PFKM</name>
    <name evidence="14" type="synonym">pfkmb</name>
</gene>
<dbReference type="PRINTS" id="PR00476">
    <property type="entry name" value="PHFRCTKINASE"/>
</dbReference>
<dbReference type="GO" id="GO:0030388">
    <property type="term" value="P:fructose 1,6-bisphosphate metabolic process"/>
    <property type="evidence" value="ECO:0007669"/>
    <property type="project" value="TreeGrafter"/>
</dbReference>
<dbReference type="GO" id="GO:0070095">
    <property type="term" value="F:fructose-6-phosphate binding"/>
    <property type="evidence" value="ECO:0007669"/>
    <property type="project" value="TreeGrafter"/>
</dbReference>
<dbReference type="GO" id="GO:0016020">
    <property type="term" value="C:membrane"/>
    <property type="evidence" value="ECO:0007669"/>
    <property type="project" value="TreeGrafter"/>
</dbReference>
<dbReference type="GeneTree" id="ENSGT00940000155440"/>
<dbReference type="OrthoDB" id="537915at2759"/>
<keyword evidence="4" id="KW-0021">Allosteric enzyme</keyword>
<evidence type="ECO:0000256" key="2">
    <source>
        <dbReference type="ARBA" id="ARBA00004679"/>
    </source>
</evidence>
<evidence type="ECO:0000256" key="10">
    <source>
        <dbReference type="ARBA" id="ARBA00022842"/>
    </source>
</evidence>
<evidence type="ECO:0000256" key="7">
    <source>
        <dbReference type="ARBA" id="ARBA00022741"/>
    </source>
</evidence>
<dbReference type="GO" id="GO:0046872">
    <property type="term" value="F:metal ion binding"/>
    <property type="evidence" value="ECO:0007669"/>
    <property type="project" value="UniProtKB-KW"/>
</dbReference>
<dbReference type="PROSITE" id="PS00433">
    <property type="entry name" value="PHOSPHOFRUCTOKINASE"/>
    <property type="match status" value="1"/>
</dbReference>
<comment type="cofactor">
    <cofactor evidence="1">
        <name>Mg(2+)</name>
        <dbReference type="ChEBI" id="CHEBI:18420"/>
    </cofactor>
</comment>
<comment type="catalytic activity">
    <reaction evidence="12">
        <text>beta-D-fructose 6-phosphate + ATP = beta-D-fructose 1,6-bisphosphate + ADP + H(+)</text>
        <dbReference type="Rhea" id="RHEA:16109"/>
        <dbReference type="ChEBI" id="CHEBI:15378"/>
        <dbReference type="ChEBI" id="CHEBI:30616"/>
        <dbReference type="ChEBI" id="CHEBI:32966"/>
        <dbReference type="ChEBI" id="CHEBI:57634"/>
        <dbReference type="ChEBI" id="CHEBI:456216"/>
        <dbReference type="EC" id="2.7.1.11"/>
    </reaction>
</comment>
<protein>
    <submittedName>
        <fullName evidence="14">Phosphofructokinase, muscle b</fullName>
    </submittedName>
</protein>
<keyword evidence="5" id="KW-0808">Transferase</keyword>
<keyword evidence="3" id="KW-0963">Cytoplasm</keyword>
<keyword evidence="9" id="KW-0067">ATP-binding</keyword>
<keyword evidence="15" id="KW-1185">Reference proteome</keyword>
<dbReference type="GO" id="GO:0042802">
    <property type="term" value="F:identical protein binding"/>
    <property type="evidence" value="ECO:0007669"/>
    <property type="project" value="TreeGrafter"/>
</dbReference>
<dbReference type="Ensembl" id="ENSSFOT00015069514.1">
    <property type="protein sequence ID" value="ENSSFOP00015043885.1"/>
    <property type="gene ID" value="ENSSFOG00015014299.2"/>
</dbReference>
<evidence type="ECO:0000313" key="14">
    <source>
        <dbReference type="Ensembl" id="ENSSFOP00015043885.1"/>
    </source>
</evidence>
<dbReference type="Gene3D" id="3.40.50.450">
    <property type="match status" value="2"/>
</dbReference>
<dbReference type="GO" id="GO:0005945">
    <property type="term" value="C:6-phosphofructokinase complex"/>
    <property type="evidence" value="ECO:0007669"/>
    <property type="project" value="TreeGrafter"/>
</dbReference>
<dbReference type="GO" id="GO:0048029">
    <property type="term" value="F:monosaccharide binding"/>
    <property type="evidence" value="ECO:0007669"/>
    <property type="project" value="TreeGrafter"/>
</dbReference>
<dbReference type="GO" id="GO:0016208">
    <property type="term" value="F:AMP binding"/>
    <property type="evidence" value="ECO:0007669"/>
    <property type="project" value="TreeGrafter"/>
</dbReference>
<dbReference type="InterPro" id="IPR015912">
    <property type="entry name" value="Phosphofructokinase_CS"/>
</dbReference>
<sequence length="768" mass="83564">PPDQKTALWKQRETTVCGSGLRSFCVAGMNAAVRATVRVGLYTGAKVFFVHEGYQGLVDGGDNIRPASWESVSMMLQLGGTVIGSARCQDFRTKEGRTKAACNLVKLGITNLCVIGGDGSLTGANQFRSEWGELLADLVKAGKITVDEAKRSSHLNIVGMVGSIDNDFCGTDMTIGTDSALHRIIEVVDAITTTAQSHQRTFILEVMGRHCGYLALVTALACGADWVFIPEMPPEEHWEEHLCRRLMETRGRGSRLNVIIVAEGAMDRHGKPISSDMVKNLVSKKLGYDTRATILGHVQRGGTPSAFDRILGSRMGVEAVMALLEATPDTPACVVSLSGNMAVRLPLMECVQVTKDVTKAMAEGRFDDAIKLRGKSFENNWSTYRLLAHVHPPESNINIAILNVGAPCAGMNAAVRAAVRIGITQGHHMLAVHDGFEGLACGLVEPLTWASVGGWTGKGGSHLGTKSKGDVTSHEAKNEYISVSLFFVNCHCSLLSAAFCLSQAFVGGLELVTGREKYEELCIPLVVIPATVSNNVPGSDFSIGADTALNTITMTCDRIKQSAAGTKRRVFIVETMGGYCGYLATMAGLSSGADAAYIFEDSFNIHDLEINVEHLVEKMKTTVKRGLILRNEKCNANYTTDFIFNLYSEEGKGVFDCRKNVLGHMQQVGEEQSCQMNLAEVACTHDLLCRIFANTPDSACVLGMRKRALVFQPLAELKEETDFEHRIPKTQWWLKLRPILKILAKYKINLDTSEKASLEHIIKKKGLV</sequence>
<dbReference type="InterPro" id="IPR000023">
    <property type="entry name" value="Phosphofructokinase_dom"/>
</dbReference>
<accession>A0A8C9T1W9</accession>
<dbReference type="PANTHER" id="PTHR13697:SF56">
    <property type="entry name" value="ATP-DEPENDENT 6-PHOSPHOFRUCTOKINASE"/>
    <property type="match status" value="1"/>
</dbReference>
<dbReference type="InterPro" id="IPR022953">
    <property type="entry name" value="ATP_PFK"/>
</dbReference>
<evidence type="ECO:0000259" key="13">
    <source>
        <dbReference type="Pfam" id="PF00365"/>
    </source>
</evidence>
<evidence type="ECO:0000256" key="1">
    <source>
        <dbReference type="ARBA" id="ARBA00001946"/>
    </source>
</evidence>
<dbReference type="Proteomes" id="UP000694397">
    <property type="component" value="Chromosome 22"/>
</dbReference>
<keyword evidence="8" id="KW-0418">Kinase</keyword>